<comment type="caution">
    <text evidence="4">The sequence shown here is derived from an EMBL/GenBank/DDBJ whole genome shotgun (WGS) entry which is preliminary data.</text>
</comment>
<dbReference type="InterPro" id="IPR018247">
    <property type="entry name" value="EF_Hand_1_Ca_BS"/>
</dbReference>
<evidence type="ECO:0000313" key="4">
    <source>
        <dbReference type="EMBL" id="MBN6104353.1"/>
    </source>
</evidence>
<dbReference type="InterPro" id="IPR002048">
    <property type="entry name" value="EF_hand_dom"/>
</dbReference>
<dbReference type="InterPro" id="IPR011992">
    <property type="entry name" value="EF-hand-dom_pair"/>
</dbReference>
<keyword evidence="5" id="KW-1185">Reference proteome</keyword>
<feature type="signal peptide" evidence="2">
    <location>
        <begin position="1"/>
        <end position="21"/>
    </location>
</feature>
<evidence type="ECO:0000256" key="2">
    <source>
        <dbReference type="SAM" id="SignalP"/>
    </source>
</evidence>
<dbReference type="Gene3D" id="1.10.238.10">
    <property type="entry name" value="EF-hand"/>
    <property type="match status" value="1"/>
</dbReference>
<evidence type="ECO:0000259" key="3">
    <source>
        <dbReference type="PROSITE" id="PS50222"/>
    </source>
</evidence>
<protein>
    <submittedName>
        <fullName evidence="4">EF-hand domain-containing protein</fullName>
    </submittedName>
</protein>
<dbReference type="SUPFAM" id="SSF47473">
    <property type="entry name" value="EF-hand"/>
    <property type="match status" value="1"/>
</dbReference>
<feature type="chain" id="PRO_5046351509" evidence="2">
    <location>
        <begin position="22"/>
        <end position="98"/>
    </location>
</feature>
<dbReference type="RefSeq" id="WP_206230810.1">
    <property type="nucleotide sequence ID" value="NZ_JAFIWB010000028.1"/>
</dbReference>
<dbReference type="EMBL" id="JAFIWB010000028">
    <property type="protein sequence ID" value="MBN6104353.1"/>
    <property type="molecule type" value="Genomic_DNA"/>
</dbReference>
<dbReference type="PROSITE" id="PS00018">
    <property type="entry name" value="EF_HAND_1"/>
    <property type="match status" value="1"/>
</dbReference>
<feature type="domain" description="EF-hand" evidence="3">
    <location>
        <begin position="58"/>
        <end position="93"/>
    </location>
</feature>
<sequence>MKLVIACGALCSLLLVGTAAAQTTPTTPTAAHKQQLQQRLKAADANGDGLISRSEADASLPRIAKRFDALDGNRDGQLSPDELRAAMQAMQQAKQREP</sequence>
<name>A0ABS3B6W5_9XANT</name>
<gene>
    <name evidence="4" type="ORF">JR064_19500</name>
</gene>
<accession>A0ABS3B6W5</accession>
<evidence type="ECO:0000256" key="1">
    <source>
        <dbReference type="SAM" id="MobiDB-lite"/>
    </source>
</evidence>
<keyword evidence="2" id="KW-0732">Signal</keyword>
<proteinExistence type="predicted"/>
<organism evidence="4 5">
    <name type="scientific">Xanthomonas bonasiae</name>
    <dbReference type="NCBI Taxonomy" id="2810351"/>
    <lineage>
        <taxon>Bacteria</taxon>
        <taxon>Pseudomonadati</taxon>
        <taxon>Pseudomonadota</taxon>
        <taxon>Gammaproteobacteria</taxon>
        <taxon>Lysobacterales</taxon>
        <taxon>Lysobacteraceae</taxon>
        <taxon>Xanthomonas</taxon>
    </lineage>
</organism>
<evidence type="ECO:0000313" key="5">
    <source>
        <dbReference type="Proteomes" id="UP000695802"/>
    </source>
</evidence>
<dbReference type="SMART" id="SM00054">
    <property type="entry name" value="EFh"/>
    <property type="match status" value="1"/>
</dbReference>
<dbReference type="Proteomes" id="UP000695802">
    <property type="component" value="Unassembled WGS sequence"/>
</dbReference>
<dbReference type="CDD" id="cd00051">
    <property type="entry name" value="EFh"/>
    <property type="match status" value="1"/>
</dbReference>
<reference evidence="4 5" key="1">
    <citation type="submission" date="2021-02" db="EMBL/GenBank/DDBJ databases">
        <title>Taxonomically Unique Crown Gall-Associated Xanthomonas Stains Have Deficiency in Virulence Repertories.</title>
        <authorList>
            <person name="Mafakheri H."/>
            <person name="Taghavi S.M."/>
            <person name="Dimkic I."/>
            <person name="Nemanja K."/>
            <person name="Osdaghi E."/>
        </authorList>
    </citation>
    <scope>NUCLEOTIDE SEQUENCE [LARGE SCALE GENOMIC DNA]</scope>
    <source>
        <strain evidence="4 5">FX4</strain>
    </source>
</reference>
<dbReference type="Pfam" id="PF13202">
    <property type="entry name" value="EF-hand_5"/>
    <property type="match status" value="2"/>
</dbReference>
<feature type="region of interest" description="Disordered" evidence="1">
    <location>
        <begin position="23"/>
        <end position="55"/>
    </location>
</feature>
<dbReference type="PROSITE" id="PS50222">
    <property type="entry name" value="EF_HAND_2"/>
    <property type="match status" value="1"/>
</dbReference>